<evidence type="ECO:0000313" key="2">
    <source>
        <dbReference type="Proteomes" id="UP000466785"/>
    </source>
</evidence>
<evidence type="ECO:0000313" key="1">
    <source>
        <dbReference type="EMBL" id="BBX53759.1"/>
    </source>
</evidence>
<reference evidence="1 2" key="1">
    <citation type="journal article" date="2019" name="Emerg. Microbes Infect.">
        <title>Comprehensive subspecies identification of 175 nontuberculous mycobacteria species based on 7547 genomic profiles.</title>
        <authorList>
            <person name="Matsumoto Y."/>
            <person name="Kinjo T."/>
            <person name="Motooka D."/>
            <person name="Nabeya D."/>
            <person name="Jung N."/>
            <person name="Uechi K."/>
            <person name="Horii T."/>
            <person name="Iida T."/>
            <person name="Fujita J."/>
            <person name="Nakamura S."/>
        </authorList>
    </citation>
    <scope>NUCLEOTIDE SEQUENCE [LARGE SCALE GENOMIC DNA]</scope>
    <source>
        <strain evidence="1 2">JCM 12603</strain>
    </source>
</reference>
<dbReference type="EMBL" id="AP022570">
    <property type="protein sequence ID" value="BBX53759.1"/>
    <property type="molecule type" value="Genomic_DNA"/>
</dbReference>
<dbReference type="Proteomes" id="UP000466785">
    <property type="component" value="Chromosome"/>
</dbReference>
<gene>
    <name evidence="1" type="ORF">MPOR_47850</name>
</gene>
<proteinExistence type="predicted"/>
<name>A0A6N4VH49_9MYCO</name>
<keyword evidence="2" id="KW-1185">Reference proteome</keyword>
<dbReference type="KEGG" id="mpof:MPOR_47850"/>
<accession>A0A6N4VH49</accession>
<dbReference type="AlphaFoldDB" id="A0A6N4VH49"/>
<organism evidence="1 2">
    <name type="scientific">Mycolicibacterium poriferae</name>
    <dbReference type="NCBI Taxonomy" id="39694"/>
    <lineage>
        <taxon>Bacteria</taxon>
        <taxon>Bacillati</taxon>
        <taxon>Actinomycetota</taxon>
        <taxon>Actinomycetes</taxon>
        <taxon>Mycobacteriales</taxon>
        <taxon>Mycobacteriaceae</taxon>
        <taxon>Mycolicibacterium</taxon>
    </lineage>
</organism>
<sequence length="96" mass="10970">MIEGTTPREGVMPDIAWPHKFDAAALDEIAWGFLCSEYAGQQNWDAPLDRRLDTYLRHRHLDHILNDGSAYSAVLDRVMANFRRARRSGVLGPPHR</sequence>
<protein>
    <submittedName>
        <fullName evidence="1">Uncharacterized protein</fullName>
    </submittedName>
</protein>
<dbReference type="RefSeq" id="WP_308204767.1">
    <property type="nucleotide sequence ID" value="NZ_AP022570.1"/>
</dbReference>